<accession>A0A4Q7VNZ6</accession>
<evidence type="ECO:0000313" key="4">
    <source>
        <dbReference type="Proteomes" id="UP000293671"/>
    </source>
</evidence>
<evidence type="ECO:0000313" key="3">
    <source>
        <dbReference type="EMBL" id="RZT98120.1"/>
    </source>
</evidence>
<reference evidence="3 4" key="1">
    <citation type="submission" date="2019-02" db="EMBL/GenBank/DDBJ databases">
        <title>Genomic Encyclopedia of Type Strains, Phase IV (KMG-IV): sequencing the most valuable type-strain genomes for metagenomic binning, comparative biology and taxonomic classification.</title>
        <authorList>
            <person name="Goeker M."/>
        </authorList>
    </citation>
    <scope>NUCLEOTIDE SEQUENCE [LARGE SCALE GENOMIC DNA]</scope>
    <source>
        <strain evidence="3 4">DSM 19570</strain>
    </source>
</reference>
<organism evidence="3 4">
    <name type="scientific">Rivibacter subsaxonicus</name>
    <dbReference type="NCBI Taxonomy" id="457575"/>
    <lineage>
        <taxon>Bacteria</taxon>
        <taxon>Pseudomonadati</taxon>
        <taxon>Pseudomonadota</taxon>
        <taxon>Betaproteobacteria</taxon>
        <taxon>Burkholderiales</taxon>
        <taxon>Rivibacter</taxon>
    </lineage>
</organism>
<keyword evidence="2" id="KW-0812">Transmembrane</keyword>
<evidence type="ECO:0000256" key="2">
    <source>
        <dbReference type="SAM" id="Phobius"/>
    </source>
</evidence>
<feature type="region of interest" description="Disordered" evidence="1">
    <location>
        <begin position="99"/>
        <end position="125"/>
    </location>
</feature>
<feature type="transmembrane region" description="Helical" evidence="2">
    <location>
        <begin position="60"/>
        <end position="80"/>
    </location>
</feature>
<keyword evidence="2" id="KW-1133">Transmembrane helix</keyword>
<proteinExistence type="predicted"/>
<evidence type="ECO:0000256" key="1">
    <source>
        <dbReference type="SAM" id="MobiDB-lite"/>
    </source>
</evidence>
<gene>
    <name evidence="3" type="ORF">EV670_2526</name>
</gene>
<dbReference type="EMBL" id="SHKP01000006">
    <property type="protein sequence ID" value="RZT98120.1"/>
    <property type="molecule type" value="Genomic_DNA"/>
</dbReference>
<name>A0A4Q7VNZ6_9BURK</name>
<feature type="transmembrane region" description="Helical" evidence="2">
    <location>
        <begin position="16"/>
        <end position="40"/>
    </location>
</feature>
<dbReference type="AlphaFoldDB" id="A0A4Q7VNZ6"/>
<dbReference type="OrthoDB" id="8592114at2"/>
<keyword evidence="2" id="KW-0472">Membrane</keyword>
<dbReference type="Proteomes" id="UP000293671">
    <property type="component" value="Unassembled WGS sequence"/>
</dbReference>
<keyword evidence="4" id="KW-1185">Reference proteome</keyword>
<dbReference type="RefSeq" id="WP_130432572.1">
    <property type="nucleotide sequence ID" value="NZ_SHKP01000006.1"/>
</dbReference>
<protein>
    <submittedName>
        <fullName evidence="3">Uncharacterized protein</fullName>
    </submittedName>
</protein>
<sequence>MKLRRWLHRALFARRWLTFIVLCLSFFVFGAGTLNLFLLLKANTGLVLEHGWQALMDGAAMQFGELMLTGAVSMAAYVLFKSCEHSLVHWFVDEPEPGTRPIIPGAPARPVPTTTTSRSHSKKSR</sequence>
<comment type="caution">
    <text evidence="3">The sequence shown here is derived from an EMBL/GenBank/DDBJ whole genome shotgun (WGS) entry which is preliminary data.</text>
</comment>